<dbReference type="Gene3D" id="2.60.120.200">
    <property type="match status" value="1"/>
</dbReference>
<evidence type="ECO:0000256" key="1">
    <source>
        <dbReference type="SAM" id="SignalP"/>
    </source>
</evidence>
<protein>
    <submittedName>
        <fullName evidence="3">Secreted glucosidase</fullName>
    </submittedName>
</protein>
<dbReference type="GO" id="GO:0004553">
    <property type="term" value="F:hydrolase activity, hydrolyzing O-glycosyl compounds"/>
    <property type="evidence" value="ECO:0007669"/>
    <property type="project" value="InterPro"/>
</dbReference>
<accession>A0A162MTD4</accession>
<dbReference type="PROSITE" id="PS51762">
    <property type="entry name" value="GH16_2"/>
    <property type="match status" value="1"/>
</dbReference>
<name>A0A162MTD4_9HYPO</name>
<dbReference type="AlphaFoldDB" id="A0A162MTD4"/>
<dbReference type="InterPro" id="IPR000757">
    <property type="entry name" value="Beta-glucanase-like"/>
</dbReference>
<evidence type="ECO:0000313" key="4">
    <source>
        <dbReference type="Proteomes" id="UP000076874"/>
    </source>
</evidence>
<organism evidence="3 4">
    <name type="scientific">Niveomyces insectorum RCEF 264</name>
    <dbReference type="NCBI Taxonomy" id="1081102"/>
    <lineage>
        <taxon>Eukaryota</taxon>
        <taxon>Fungi</taxon>
        <taxon>Dikarya</taxon>
        <taxon>Ascomycota</taxon>
        <taxon>Pezizomycotina</taxon>
        <taxon>Sordariomycetes</taxon>
        <taxon>Hypocreomycetidae</taxon>
        <taxon>Hypocreales</taxon>
        <taxon>Cordycipitaceae</taxon>
        <taxon>Niveomyces</taxon>
    </lineage>
</organism>
<feature type="chain" id="PRO_5007837432" evidence="1">
    <location>
        <begin position="26"/>
        <end position="293"/>
    </location>
</feature>
<keyword evidence="1" id="KW-0732">Signal</keyword>
<feature type="domain" description="GH16" evidence="2">
    <location>
        <begin position="34"/>
        <end position="293"/>
    </location>
</feature>
<dbReference type="SUPFAM" id="SSF49899">
    <property type="entry name" value="Concanavalin A-like lectins/glucanases"/>
    <property type="match status" value="1"/>
</dbReference>
<dbReference type="GO" id="GO:0005975">
    <property type="term" value="P:carbohydrate metabolic process"/>
    <property type="evidence" value="ECO:0007669"/>
    <property type="project" value="InterPro"/>
</dbReference>
<dbReference type="STRING" id="1081102.A0A162MTD4"/>
<dbReference type="PANTHER" id="PTHR10963">
    <property type="entry name" value="GLYCOSYL HYDROLASE-RELATED"/>
    <property type="match status" value="1"/>
</dbReference>
<sequence length="293" mass="30974">MRSTPFISTSLFAAALLPTLTVAIAAPLYDGLNVIWQDEFAGAAGTLPDARSWNVVAGNLNINGELETYEASNRNVQISGGGTLQLVPWKDGSGGSWTSGRVETKASFAPTPGKLTRVEGSLRMGSHAAAQKQGLWPAFFLLGEAMRTGTPWPLCGELDILEQRNGVLTGYGTAHCGTASGGICNEPNGRGGTTTMPADTDSAFHRWSVTWDLTNMANWQAQQIVWSLDGAPYFTLTGQAVGDQGTWSILAHSPFYIILNVAVGGGFPGYPNGATQDGYGSMLEAQYVAVYST</sequence>
<dbReference type="InterPro" id="IPR013320">
    <property type="entry name" value="ConA-like_dom_sf"/>
</dbReference>
<reference evidence="3 4" key="1">
    <citation type="journal article" date="2016" name="Genome Biol. Evol.">
        <title>Divergent and convergent evolution of fungal pathogenicity.</title>
        <authorList>
            <person name="Shang Y."/>
            <person name="Xiao G."/>
            <person name="Zheng P."/>
            <person name="Cen K."/>
            <person name="Zhan S."/>
            <person name="Wang C."/>
        </authorList>
    </citation>
    <scope>NUCLEOTIDE SEQUENCE [LARGE SCALE GENOMIC DNA]</scope>
    <source>
        <strain evidence="3 4">RCEF 264</strain>
    </source>
</reference>
<dbReference type="OrthoDB" id="192832at2759"/>
<dbReference type="Pfam" id="PF00722">
    <property type="entry name" value="Glyco_hydro_16"/>
    <property type="match status" value="1"/>
</dbReference>
<evidence type="ECO:0000259" key="2">
    <source>
        <dbReference type="PROSITE" id="PS51762"/>
    </source>
</evidence>
<dbReference type="EMBL" id="AZHD01000002">
    <property type="protein sequence ID" value="OAA66640.1"/>
    <property type="molecule type" value="Genomic_DNA"/>
</dbReference>
<dbReference type="Proteomes" id="UP000076874">
    <property type="component" value="Unassembled WGS sequence"/>
</dbReference>
<gene>
    <name evidence="3" type="ORF">SPI_01216</name>
</gene>
<evidence type="ECO:0000313" key="3">
    <source>
        <dbReference type="EMBL" id="OAA66640.1"/>
    </source>
</evidence>
<feature type="signal peptide" evidence="1">
    <location>
        <begin position="1"/>
        <end position="25"/>
    </location>
</feature>
<keyword evidence="4" id="KW-1185">Reference proteome</keyword>
<dbReference type="InterPro" id="IPR050546">
    <property type="entry name" value="Glycosyl_Hydrlase_16"/>
</dbReference>
<dbReference type="PANTHER" id="PTHR10963:SF60">
    <property type="entry name" value="GRAM-NEGATIVE BACTERIA-BINDING PROTEIN 1-RELATED"/>
    <property type="match status" value="1"/>
</dbReference>
<comment type="caution">
    <text evidence="3">The sequence shown here is derived from an EMBL/GenBank/DDBJ whole genome shotgun (WGS) entry which is preliminary data.</text>
</comment>
<dbReference type="CDD" id="cd02182">
    <property type="entry name" value="GH16_Strep_laminarinase_like"/>
    <property type="match status" value="1"/>
</dbReference>
<proteinExistence type="predicted"/>